<evidence type="ECO:0000313" key="2">
    <source>
        <dbReference type="Proteomes" id="UP001295684"/>
    </source>
</evidence>
<proteinExistence type="predicted"/>
<dbReference type="EMBL" id="CAMPGE010012422">
    <property type="protein sequence ID" value="CAI2371190.1"/>
    <property type="molecule type" value="Genomic_DNA"/>
</dbReference>
<dbReference type="AlphaFoldDB" id="A0AAD1UTJ2"/>
<gene>
    <name evidence="1" type="ORF">ECRASSUSDP1_LOCUS12510</name>
</gene>
<organism evidence="1 2">
    <name type="scientific">Euplotes crassus</name>
    <dbReference type="NCBI Taxonomy" id="5936"/>
    <lineage>
        <taxon>Eukaryota</taxon>
        <taxon>Sar</taxon>
        <taxon>Alveolata</taxon>
        <taxon>Ciliophora</taxon>
        <taxon>Intramacronucleata</taxon>
        <taxon>Spirotrichea</taxon>
        <taxon>Hypotrichia</taxon>
        <taxon>Euplotida</taxon>
        <taxon>Euplotidae</taxon>
        <taxon>Moneuplotes</taxon>
    </lineage>
</organism>
<sequence>MQFKTSLAKRKNSKIVRKAVKEYLIKDNTSRVKNLLQLLDRTKSARHQLDIIQAMRKGTKGHSGYNDISQSYFDTYKASQSLNREKCQINLKSKKFVFSKPNSMSNKKIYQKVIETRARHNRSLSMLKNQRKEISLFENTYNSSKKKFEIVAMPFKVSIKRKNKVDAFCQSTDQLENNRPSHRMAKSEYFINPNLKPTEKDKFILSSVLKQRPVFQNEKIKSESPSRPEIFIRGTSTPRGIFQTAQKAKTSNSSCRVRKTILINPAKRLAFINSIQDFSPC</sequence>
<comment type="caution">
    <text evidence="1">The sequence shown here is derived from an EMBL/GenBank/DDBJ whole genome shotgun (WGS) entry which is preliminary data.</text>
</comment>
<protein>
    <submittedName>
        <fullName evidence="1">Uncharacterized protein</fullName>
    </submittedName>
</protein>
<keyword evidence="2" id="KW-1185">Reference proteome</keyword>
<reference evidence="1" key="1">
    <citation type="submission" date="2023-07" db="EMBL/GenBank/DDBJ databases">
        <authorList>
            <consortium name="AG Swart"/>
            <person name="Singh M."/>
            <person name="Singh A."/>
            <person name="Seah K."/>
            <person name="Emmerich C."/>
        </authorList>
    </citation>
    <scope>NUCLEOTIDE SEQUENCE</scope>
    <source>
        <strain evidence="1">DP1</strain>
    </source>
</reference>
<accession>A0AAD1UTJ2</accession>
<dbReference type="Proteomes" id="UP001295684">
    <property type="component" value="Unassembled WGS sequence"/>
</dbReference>
<evidence type="ECO:0000313" key="1">
    <source>
        <dbReference type="EMBL" id="CAI2371190.1"/>
    </source>
</evidence>
<name>A0AAD1UTJ2_EUPCR</name>